<feature type="region of interest" description="Disordered" evidence="2">
    <location>
        <begin position="139"/>
        <end position="161"/>
    </location>
</feature>
<dbReference type="Gene3D" id="3.30.530.20">
    <property type="match status" value="1"/>
</dbReference>
<sequence>MAASNFTTTLTVDQSPKEAFNAINNVRGWWSEEIEGNTDKLDDEFDYHFEDVHLCKMKLIEVIPDKKVVWLVLENYFKFTNDKSEWIGNKISFEIDEKDKKTQIRFTQQGLTPEYECFKICQNAWTQYIQHSLADLISKGKGQPNASGKPTTEDEERLRSS</sequence>
<accession>A0A4U6D0I6</accession>
<dbReference type="EMBL" id="SZVO01000009">
    <property type="protein sequence ID" value="TKT90592.1"/>
    <property type="molecule type" value="Genomic_DNA"/>
</dbReference>
<gene>
    <name evidence="4" type="ORF">FDK13_19915</name>
</gene>
<dbReference type="AlphaFoldDB" id="A0A4U6D0I6"/>
<dbReference type="OrthoDB" id="287565at2"/>
<dbReference type="Proteomes" id="UP000304900">
    <property type="component" value="Unassembled WGS sequence"/>
</dbReference>
<feature type="domain" description="Activator of Hsp90 ATPase homologue 1/2-like C-terminal" evidence="3">
    <location>
        <begin position="26"/>
        <end position="136"/>
    </location>
</feature>
<dbReference type="Pfam" id="PF08327">
    <property type="entry name" value="AHSA1"/>
    <property type="match status" value="1"/>
</dbReference>
<evidence type="ECO:0000259" key="3">
    <source>
        <dbReference type="Pfam" id="PF08327"/>
    </source>
</evidence>
<dbReference type="InterPro" id="IPR023393">
    <property type="entry name" value="START-like_dom_sf"/>
</dbReference>
<comment type="caution">
    <text evidence="4">The sequence shown here is derived from an EMBL/GenBank/DDBJ whole genome shotgun (WGS) entry which is preliminary data.</text>
</comment>
<organism evidence="4 5">
    <name type="scientific">Dyadobacter frigoris</name>
    <dbReference type="NCBI Taxonomy" id="2576211"/>
    <lineage>
        <taxon>Bacteria</taxon>
        <taxon>Pseudomonadati</taxon>
        <taxon>Bacteroidota</taxon>
        <taxon>Cytophagia</taxon>
        <taxon>Cytophagales</taxon>
        <taxon>Spirosomataceae</taxon>
        <taxon>Dyadobacter</taxon>
    </lineage>
</organism>
<keyword evidence="5" id="KW-1185">Reference proteome</keyword>
<dbReference type="SUPFAM" id="SSF55961">
    <property type="entry name" value="Bet v1-like"/>
    <property type="match status" value="1"/>
</dbReference>
<protein>
    <submittedName>
        <fullName evidence="4">SRPBCC domain-containing protein</fullName>
    </submittedName>
</protein>
<evidence type="ECO:0000256" key="1">
    <source>
        <dbReference type="ARBA" id="ARBA00006817"/>
    </source>
</evidence>
<evidence type="ECO:0000313" key="4">
    <source>
        <dbReference type="EMBL" id="TKT90592.1"/>
    </source>
</evidence>
<reference evidence="4 5" key="1">
    <citation type="submission" date="2019-05" db="EMBL/GenBank/DDBJ databases">
        <title>Dyadobacter AR-3-8 sp. nov., isolated from arctic soil.</title>
        <authorList>
            <person name="Chaudhary D.K."/>
        </authorList>
    </citation>
    <scope>NUCLEOTIDE SEQUENCE [LARGE SCALE GENOMIC DNA]</scope>
    <source>
        <strain evidence="4 5">AR-3-8</strain>
    </source>
</reference>
<evidence type="ECO:0000313" key="5">
    <source>
        <dbReference type="Proteomes" id="UP000304900"/>
    </source>
</evidence>
<name>A0A4U6D0I6_9BACT</name>
<dbReference type="InterPro" id="IPR013538">
    <property type="entry name" value="ASHA1/2-like_C"/>
</dbReference>
<evidence type="ECO:0000256" key="2">
    <source>
        <dbReference type="SAM" id="MobiDB-lite"/>
    </source>
</evidence>
<proteinExistence type="inferred from homology"/>
<dbReference type="RefSeq" id="WP_137341760.1">
    <property type="nucleotide sequence ID" value="NZ_BSQH01000002.1"/>
</dbReference>
<comment type="similarity">
    <text evidence="1">Belongs to the AHA1 family.</text>
</comment>